<keyword evidence="2" id="KW-1185">Reference proteome</keyword>
<dbReference type="InterPro" id="IPR015421">
    <property type="entry name" value="PyrdxlP-dep_Trfase_major"/>
</dbReference>
<dbReference type="InterPro" id="IPR024551">
    <property type="entry name" value="AspAT_Ic"/>
</dbReference>
<dbReference type="Pfam" id="PF12897">
    <property type="entry name" value="Asp_aminotransf"/>
    <property type="match status" value="1"/>
</dbReference>
<dbReference type="OrthoDB" id="9802328at2"/>
<dbReference type="PANTHER" id="PTHR43799:SF1">
    <property type="entry name" value="ASPARTATE AMINOTRANSFERASE"/>
    <property type="match status" value="1"/>
</dbReference>
<evidence type="ECO:0000313" key="2">
    <source>
        <dbReference type="Proteomes" id="UP000003011"/>
    </source>
</evidence>
<dbReference type="Gene3D" id="3.90.1150.10">
    <property type="entry name" value="Aspartate Aminotransferase, domain 1"/>
    <property type="match status" value="1"/>
</dbReference>
<accession>G5GFS4</accession>
<dbReference type="Gene3D" id="3.40.640.10">
    <property type="entry name" value="Type I PLP-dependent aspartate aminotransferase-like (Major domain)"/>
    <property type="match status" value="1"/>
</dbReference>
<dbReference type="SUPFAM" id="SSF53383">
    <property type="entry name" value="PLP-dependent transferases"/>
    <property type="match status" value="1"/>
</dbReference>
<sequence length="427" mass="48270">MSYKTLSKEELIKLEEKFEKQYISFKDKNLKLDMSRGKPGPDQLDLCMGMLDVFNSKSILNSEDGFDCRNYGCLEGIREARELMSGILDSSPDEVIIYGNSSLNIMYDTVSRSYTHGIFGMTPWKDLKEVKFICIVPGYDRHFSILRHFGIGYVNVPMLKDGPDMDMIEKLVAEDESIKGMWCVPKYSNPDGTIYSDKTVKRMAALKPRAKDFRIYWDNAYGVHNLYDDYEELTDILRECSKAGNPDMVYKFASTSKISFTGGGLAAMAASKKNIEEIKKQLFFQTIGHDKMNQLRHTRFFKDIEGIRAHMKKHALILRPKFEMVTATFEKELSGTDTASWTKPRGGYFISLNTMEGCAKEVVAYCKDAGVVLTPAGATFPDGIDPEDSNIRIAPSYPGIDELKAASELLCLCIKLVSVRKLIKNCK</sequence>
<name>G5GFS4_9FIRM</name>
<dbReference type="InterPro" id="IPR015422">
    <property type="entry name" value="PyrdxlP-dep_Trfase_small"/>
</dbReference>
<dbReference type="PATRIC" id="fig|679200.3.peg.441"/>
<organism evidence="1 2">
    <name type="scientific">Johnsonella ignava ATCC 51276</name>
    <dbReference type="NCBI Taxonomy" id="679200"/>
    <lineage>
        <taxon>Bacteria</taxon>
        <taxon>Bacillati</taxon>
        <taxon>Bacillota</taxon>
        <taxon>Clostridia</taxon>
        <taxon>Lachnospirales</taxon>
        <taxon>Lachnospiraceae</taxon>
        <taxon>Johnsonella</taxon>
    </lineage>
</organism>
<protein>
    <recommendedName>
        <fullName evidence="3">Aminotransferase class I/classII domain-containing protein</fullName>
    </recommendedName>
</protein>
<reference evidence="1 2" key="1">
    <citation type="submission" date="2011-08" db="EMBL/GenBank/DDBJ databases">
        <title>The Genome Sequence of Johnsonella ignava ATCC 51276.</title>
        <authorList>
            <consortium name="The Broad Institute Genome Sequencing Platform"/>
            <person name="Earl A."/>
            <person name="Ward D."/>
            <person name="Feldgarden M."/>
            <person name="Gevers D."/>
            <person name="Izard J."/>
            <person name="Blanton J.M."/>
            <person name="Baranova O.V."/>
            <person name="Dewhirst F.E."/>
            <person name="Young S.K."/>
            <person name="Zeng Q."/>
            <person name="Gargeya S."/>
            <person name="Fitzgerald M."/>
            <person name="Haas B."/>
            <person name="Abouelleil A."/>
            <person name="Alvarado L."/>
            <person name="Arachchi H.M."/>
            <person name="Berlin A."/>
            <person name="Brown A."/>
            <person name="Chapman S.B."/>
            <person name="Chen Z."/>
            <person name="Dunbar C."/>
            <person name="Freedman E."/>
            <person name="Gearin G."/>
            <person name="Gellesch M."/>
            <person name="Goldberg J."/>
            <person name="Griggs A."/>
            <person name="Gujja S."/>
            <person name="Heiman D."/>
            <person name="Howarth C."/>
            <person name="Larson L."/>
            <person name="Lui A."/>
            <person name="MacDonald P.J.P."/>
            <person name="Montmayeur A."/>
            <person name="Murphy C."/>
            <person name="Neiman D."/>
            <person name="Pearson M."/>
            <person name="Priest M."/>
            <person name="Roberts A."/>
            <person name="Saif S."/>
            <person name="Shea T."/>
            <person name="Shenoy N."/>
            <person name="Sisk P."/>
            <person name="Stolte C."/>
            <person name="Sykes S."/>
            <person name="Wortman J."/>
            <person name="Nusbaum C."/>
            <person name="Birren B."/>
        </authorList>
    </citation>
    <scope>NUCLEOTIDE SEQUENCE [LARGE SCALE GENOMIC DNA]</scope>
    <source>
        <strain evidence="1 2">ATCC 51276</strain>
    </source>
</reference>
<dbReference type="GO" id="GO:0004069">
    <property type="term" value="F:L-aspartate:2-oxoglutarate aminotransferase activity"/>
    <property type="evidence" value="ECO:0007669"/>
    <property type="project" value="InterPro"/>
</dbReference>
<dbReference type="eggNOG" id="COG1167">
    <property type="taxonomic scope" value="Bacteria"/>
</dbReference>
<dbReference type="AlphaFoldDB" id="G5GFS4"/>
<evidence type="ECO:0008006" key="3">
    <source>
        <dbReference type="Google" id="ProtNLM"/>
    </source>
</evidence>
<dbReference type="PANTHER" id="PTHR43799">
    <property type="entry name" value="AMINOTRANSFERASE, PUTATIVE-RELATED"/>
    <property type="match status" value="1"/>
</dbReference>
<dbReference type="Proteomes" id="UP000003011">
    <property type="component" value="Unassembled WGS sequence"/>
</dbReference>
<dbReference type="HOGENOM" id="CLU_635914_0_0_9"/>
<comment type="caution">
    <text evidence="1">The sequence shown here is derived from an EMBL/GenBank/DDBJ whole genome shotgun (WGS) entry which is preliminary data.</text>
</comment>
<evidence type="ECO:0000313" key="1">
    <source>
        <dbReference type="EMBL" id="EHI56348.1"/>
    </source>
</evidence>
<gene>
    <name evidence="1" type="ORF">HMPREF9333_00413</name>
</gene>
<dbReference type="STRING" id="679200.HMPREF9333_00413"/>
<proteinExistence type="predicted"/>
<dbReference type="InterPro" id="IPR015424">
    <property type="entry name" value="PyrdxlP-dep_Trfase"/>
</dbReference>
<dbReference type="RefSeq" id="WP_005539461.1">
    <property type="nucleotide sequence ID" value="NZ_JH378829.1"/>
</dbReference>
<dbReference type="EMBL" id="ACZL01000009">
    <property type="protein sequence ID" value="EHI56348.1"/>
    <property type="molecule type" value="Genomic_DNA"/>
</dbReference>